<protein>
    <submittedName>
        <fullName evidence="1">Uncharacterized protein</fullName>
    </submittedName>
</protein>
<evidence type="ECO:0000313" key="2">
    <source>
        <dbReference type="Proteomes" id="UP000245626"/>
    </source>
</evidence>
<keyword evidence="2" id="KW-1185">Reference proteome</keyword>
<proteinExistence type="predicted"/>
<organism evidence="1 2">
    <name type="scientific">Violaceomyces palustris</name>
    <dbReference type="NCBI Taxonomy" id="1673888"/>
    <lineage>
        <taxon>Eukaryota</taxon>
        <taxon>Fungi</taxon>
        <taxon>Dikarya</taxon>
        <taxon>Basidiomycota</taxon>
        <taxon>Ustilaginomycotina</taxon>
        <taxon>Ustilaginomycetes</taxon>
        <taxon>Violaceomycetales</taxon>
        <taxon>Violaceomycetaceae</taxon>
        <taxon>Violaceomyces</taxon>
    </lineage>
</organism>
<dbReference type="EMBL" id="KZ820245">
    <property type="protein sequence ID" value="PWN48232.1"/>
    <property type="molecule type" value="Genomic_DNA"/>
</dbReference>
<name>A0ACD0NR05_9BASI</name>
<gene>
    <name evidence="1" type="ORF">IE53DRAFT_207176</name>
</gene>
<accession>A0ACD0NR05</accession>
<reference evidence="1 2" key="1">
    <citation type="journal article" date="2018" name="Mol. Biol. Evol.">
        <title>Broad Genomic Sampling Reveals a Smut Pathogenic Ancestry of the Fungal Clade Ustilaginomycotina.</title>
        <authorList>
            <person name="Kijpornyongpan T."/>
            <person name="Mondo S.J."/>
            <person name="Barry K."/>
            <person name="Sandor L."/>
            <person name="Lee J."/>
            <person name="Lipzen A."/>
            <person name="Pangilinan J."/>
            <person name="LaButti K."/>
            <person name="Hainaut M."/>
            <person name="Henrissat B."/>
            <person name="Grigoriev I.V."/>
            <person name="Spatafora J.W."/>
            <person name="Aime M.C."/>
        </authorList>
    </citation>
    <scope>NUCLEOTIDE SEQUENCE [LARGE SCALE GENOMIC DNA]</scope>
    <source>
        <strain evidence="1 2">SA 807</strain>
    </source>
</reference>
<evidence type="ECO:0000313" key="1">
    <source>
        <dbReference type="EMBL" id="PWN48232.1"/>
    </source>
</evidence>
<sequence>MKKEREGVWLVRNSSFSTFARTSKTNSLPPAISAYLFEKDRPSTDLAFLRVVPVDIGTWSSSSCEETRRKDARKGKSARRKPCTLPQVVVVMLLAFFLLLISSSPVGSAPSGDERVDEQQALLLRPEETNQADLVGTKRLDAADAAARERGPSRDFSSSYLQRGSDDRDARSGSLPLPKLLQGEGLGLSPRLMEVEYEDVYEYDLSLLTRGRDGEGAQLVVDQCRSRSLFDDRGLKALECQILPEEQRFECLKMGEANRTSEQSRRRQGPLYCSKVRNLIKVHCFLQRDGIELRRQGESEGARLFRALCERR</sequence>
<dbReference type="Proteomes" id="UP000245626">
    <property type="component" value="Unassembled WGS sequence"/>
</dbReference>